<evidence type="ECO:0000313" key="1">
    <source>
        <dbReference type="EMBL" id="NNJ26910.1"/>
    </source>
</evidence>
<reference evidence="1 2" key="1">
    <citation type="journal article" date="2020" name="Syst. Appl. Microbiol.">
        <title>Alienimonas chondri sp. nov., a novel planctomycete isolated from the biofilm of the red alga Chondrus crispus.</title>
        <authorList>
            <person name="Vitorino I."/>
            <person name="Albuquerque L."/>
            <person name="Wiegand S."/>
            <person name="Kallscheuer N."/>
            <person name="da Costa M.S."/>
            <person name="Lobo-da-Cunha A."/>
            <person name="Jogler C."/>
            <person name="Lage O.M."/>
        </authorList>
    </citation>
    <scope>NUCLEOTIDE SEQUENCE [LARGE SCALE GENOMIC DNA]</scope>
    <source>
        <strain evidence="1 2">LzC2</strain>
    </source>
</reference>
<sequence length="64" mass="6377">MNADVQTIAALLCVAAAALEVGRRAWKLTQTGGEAGCGSGCGSCPAAKPSNGPTVVTLDILHRP</sequence>
<organism evidence="1 2">
    <name type="scientific">Alienimonas chondri</name>
    <dbReference type="NCBI Taxonomy" id="2681879"/>
    <lineage>
        <taxon>Bacteria</taxon>
        <taxon>Pseudomonadati</taxon>
        <taxon>Planctomycetota</taxon>
        <taxon>Planctomycetia</taxon>
        <taxon>Planctomycetales</taxon>
        <taxon>Planctomycetaceae</taxon>
        <taxon>Alienimonas</taxon>
    </lineage>
</organism>
<name>A0ABX1VG95_9PLAN</name>
<evidence type="ECO:0000313" key="2">
    <source>
        <dbReference type="Proteomes" id="UP000609651"/>
    </source>
</evidence>
<comment type="caution">
    <text evidence="1">The sequence shown here is derived from an EMBL/GenBank/DDBJ whole genome shotgun (WGS) entry which is preliminary data.</text>
</comment>
<dbReference type="EMBL" id="WTPX01000107">
    <property type="protein sequence ID" value="NNJ26910.1"/>
    <property type="molecule type" value="Genomic_DNA"/>
</dbReference>
<dbReference type="RefSeq" id="WP_171188402.1">
    <property type="nucleotide sequence ID" value="NZ_WTPX01000107.1"/>
</dbReference>
<proteinExistence type="predicted"/>
<accession>A0ABX1VG95</accession>
<protein>
    <recommendedName>
        <fullName evidence="3">FeoB-associated Cys-rich membrane protein</fullName>
    </recommendedName>
</protein>
<dbReference type="Proteomes" id="UP000609651">
    <property type="component" value="Unassembled WGS sequence"/>
</dbReference>
<evidence type="ECO:0008006" key="3">
    <source>
        <dbReference type="Google" id="ProtNLM"/>
    </source>
</evidence>
<keyword evidence="2" id="KW-1185">Reference proteome</keyword>
<dbReference type="Pfam" id="PF12669">
    <property type="entry name" value="FeoB_associated"/>
    <property type="match status" value="1"/>
</dbReference>
<gene>
    <name evidence="1" type="ORF">LzC2_30060</name>
</gene>